<dbReference type="SUPFAM" id="SSF49464">
    <property type="entry name" value="Carboxypeptidase regulatory domain-like"/>
    <property type="match status" value="1"/>
</dbReference>
<dbReference type="RefSeq" id="WP_377096459.1">
    <property type="nucleotide sequence ID" value="NZ_JBHTHU010000001.1"/>
</dbReference>
<organism evidence="2 3">
    <name type="scientific">Mucilaginibacter calamicampi</name>
    <dbReference type="NCBI Taxonomy" id="1302352"/>
    <lineage>
        <taxon>Bacteria</taxon>
        <taxon>Pseudomonadati</taxon>
        <taxon>Bacteroidota</taxon>
        <taxon>Sphingobacteriia</taxon>
        <taxon>Sphingobacteriales</taxon>
        <taxon>Sphingobacteriaceae</taxon>
        <taxon>Mucilaginibacter</taxon>
    </lineage>
</organism>
<proteinExistence type="predicted"/>
<accession>A0ABW2YQY8</accession>
<name>A0ABW2YQY8_9SPHI</name>
<keyword evidence="1" id="KW-0732">Signal</keyword>
<evidence type="ECO:0000256" key="1">
    <source>
        <dbReference type="SAM" id="SignalP"/>
    </source>
</evidence>
<keyword evidence="3" id="KW-1185">Reference proteome</keyword>
<comment type="caution">
    <text evidence="2">The sequence shown here is derived from an EMBL/GenBank/DDBJ whole genome shotgun (WGS) entry which is preliminary data.</text>
</comment>
<dbReference type="Proteomes" id="UP001596958">
    <property type="component" value="Unassembled WGS sequence"/>
</dbReference>
<evidence type="ECO:0000313" key="3">
    <source>
        <dbReference type="Proteomes" id="UP001596958"/>
    </source>
</evidence>
<evidence type="ECO:0008006" key="4">
    <source>
        <dbReference type="Google" id="ProtNLM"/>
    </source>
</evidence>
<reference evidence="3" key="1">
    <citation type="journal article" date="2019" name="Int. J. Syst. Evol. Microbiol.">
        <title>The Global Catalogue of Microorganisms (GCM) 10K type strain sequencing project: providing services to taxonomists for standard genome sequencing and annotation.</title>
        <authorList>
            <consortium name="The Broad Institute Genomics Platform"/>
            <consortium name="The Broad Institute Genome Sequencing Center for Infectious Disease"/>
            <person name="Wu L."/>
            <person name="Ma J."/>
        </authorList>
    </citation>
    <scope>NUCLEOTIDE SEQUENCE [LARGE SCALE GENOMIC DNA]</scope>
    <source>
        <strain evidence="3">CCUG 63418</strain>
    </source>
</reference>
<protein>
    <recommendedName>
        <fullName evidence="4">CarboxypepD_reg-like domain-containing protein</fullName>
    </recommendedName>
</protein>
<sequence>MRSKFFIGALLLLLSVSAAYAQDYLKGKVIDSGTDKGLSDVFIKNVTKNKITISEADGKFEIQGSVGNLLIFSSSGYLSDTLVVIDAQSLNIRLKVNPALLKEVNINSSKSFDPHTEYPEIYTKSKVYILSPSTIFSKEAKNARRLKKYFAQEEKEREIDRAFSIAYVSSLIPIRGNELQTFMAMYRPTYDFIQRTSGPTLAAYINDSYIRYKALTPEQRKQSSLTGQ</sequence>
<feature type="chain" id="PRO_5046596971" description="CarboxypepD_reg-like domain-containing protein" evidence="1">
    <location>
        <begin position="22"/>
        <end position="228"/>
    </location>
</feature>
<feature type="signal peptide" evidence="1">
    <location>
        <begin position="1"/>
        <end position="21"/>
    </location>
</feature>
<evidence type="ECO:0000313" key="2">
    <source>
        <dbReference type="EMBL" id="MFD0748742.1"/>
    </source>
</evidence>
<gene>
    <name evidence="2" type="ORF">ACFQZS_01225</name>
</gene>
<dbReference type="InterPro" id="IPR008969">
    <property type="entry name" value="CarboxyPept-like_regulatory"/>
</dbReference>
<dbReference type="EMBL" id="JBHTHU010000001">
    <property type="protein sequence ID" value="MFD0748742.1"/>
    <property type="molecule type" value="Genomic_DNA"/>
</dbReference>